<protein>
    <submittedName>
        <fullName evidence="3">T9SS type A sorting domain-containing protein</fullName>
    </submittedName>
</protein>
<dbReference type="InterPro" id="IPR013783">
    <property type="entry name" value="Ig-like_fold"/>
</dbReference>
<dbReference type="InterPro" id="IPR026444">
    <property type="entry name" value="Secre_tail"/>
</dbReference>
<feature type="signal peptide" evidence="1">
    <location>
        <begin position="1"/>
        <end position="21"/>
    </location>
</feature>
<gene>
    <name evidence="3" type="ORF">AAFH49_19985</name>
</gene>
<reference evidence="3 4" key="1">
    <citation type="journal article" date="2018" name="Arch. Microbiol.">
        <title>Hymenobacter segetis sp. nov., isolated from soil.</title>
        <authorList>
            <person name="Ten L.N."/>
            <person name="Lim S.J."/>
            <person name="Kim B.O."/>
            <person name="Kang I.K."/>
            <person name="Jung H.Y."/>
        </authorList>
    </citation>
    <scope>NUCLEOTIDE SEQUENCE [LARGE SCALE GENOMIC DNA]</scope>
    <source>
        <strain evidence="3 4">S7-3-11</strain>
    </source>
</reference>
<comment type="caution">
    <text evidence="3">The sequence shown here is derived from an EMBL/GenBank/DDBJ whole genome shotgun (WGS) entry which is preliminary data.</text>
</comment>
<feature type="domain" description="Secretion system C-terminal sorting" evidence="2">
    <location>
        <begin position="669"/>
        <end position="735"/>
    </location>
</feature>
<accession>A0ABU9M0E4</accession>
<organism evidence="3 4">
    <name type="scientific">Hymenobacter segetis</name>
    <dbReference type="NCBI Taxonomy" id="2025509"/>
    <lineage>
        <taxon>Bacteria</taxon>
        <taxon>Pseudomonadati</taxon>
        <taxon>Bacteroidota</taxon>
        <taxon>Cytophagia</taxon>
        <taxon>Cytophagales</taxon>
        <taxon>Hymenobacteraceae</taxon>
        <taxon>Hymenobacter</taxon>
    </lineage>
</organism>
<keyword evidence="4" id="KW-1185">Reference proteome</keyword>
<evidence type="ECO:0000313" key="4">
    <source>
        <dbReference type="Proteomes" id="UP001479606"/>
    </source>
</evidence>
<dbReference type="NCBIfam" id="TIGR04183">
    <property type="entry name" value="Por_Secre_tail"/>
    <property type="match status" value="1"/>
</dbReference>
<dbReference type="Gene3D" id="2.60.40.10">
    <property type="entry name" value="Immunoglobulins"/>
    <property type="match status" value="1"/>
</dbReference>
<dbReference type="EMBL" id="JBCEVZ010000077">
    <property type="protein sequence ID" value="MEL5996504.1"/>
    <property type="molecule type" value="Genomic_DNA"/>
</dbReference>
<name>A0ABU9M0E4_9BACT</name>
<dbReference type="Proteomes" id="UP001479606">
    <property type="component" value="Unassembled WGS sequence"/>
</dbReference>
<sequence length="738" mass="75974">MPKAALLLISFLLLLSATAQAQNTYYWRGAVGANWSTSTSWNTAANGTGTARTTRNSGDVLIFNGGSPVVTMDLSETIKQLSFTNNTAATLNTTTDATRTITLGGGTGEDFVVAAGSSLAVVGVVSDNDDAAVIFQLNNSVTASIAGAVTFTSSGGNGGSNALHEFRGGEGSVHFTNGGSLIATGRMNGDSFGTTAGMAVFEAGATYQQNGSNADDPYGPATFLDGSTYRYLTGSFGGTTLTVNRAYGNLSYESSSDRTIGGLMNLLIRNNLTLSGTGNLSLNARNTDGTSIGGNISITNNSALLNFDPSSTRPVTLNGTTAKTVSGVGALVLGDNAQLEIDNPAGVTLMRPITVESGLILTNGLLTTSATALLTLDPNATISGGSATSFVNGPLARITPANNSVNRTWVFPIGKGTAYRPLTLRSSDQNNAATYTVEQFEGNPGQTVTGLLQRVSFKRAYSIISSSASATNLTGTVTISFAPDDYVNVPGTSDLVVARRQGTTGAWSTIGHSANTGPAGAAGGPGVSGTITSNSFTGFTTGSATYFALGALNLNNQANPFSTAVNPLPVELTRFDAAAKPQGIALSWATATEKNSDYFEVQRSADGEIFQRVGSVKGQGTSSNAHEYAFLDGHPLAGLSYYRLRQVDTDGTSTFSPVATVQMRGEVAVYPNPSTGTVSLPATMGAVRYRVLNALGQAVLSGQATGSDQLDLHTLAKGSYFLELTGAGGSTIQRLMRE</sequence>
<dbReference type="Pfam" id="PF18962">
    <property type="entry name" value="Por_Secre_tail"/>
    <property type="match status" value="1"/>
</dbReference>
<keyword evidence="1" id="KW-0732">Signal</keyword>
<proteinExistence type="predicted"/>
<dbReference type="RefSeq" id="WP_342300952.1">
    <property type="nucleotide sequence ID" value="NZ_JBCEVZ010000077.1"/>
</dbReference>
<feature type="chain" id="PRO_5046317233" evidence="1">
    <location>
        <begin position="22"/>
        <end position="738"/>
    </location>
</feature>
<evidence type="ECO:0000313" key="3">
    <source>
        <dbReference type="EMBL" id="MEL5996504.1"/>
    </source>
</evidence>
<evidence type="ECO:0000256" key="1">
    <source>
        <dbReference type="SAM" id="SignalP"/>
    </source>
</evidence>
<evidence type="ECO:0000259" key="2">
    <source>
        <dbReference type="Pfam" id="PF18962"/>
    </source>
</evidence>